<keyword evidence="10" id="KW-1185">Reference proteome</keyword>
<dbReference type="InterPro" id="IPR045146">
    <property type="entry name" value="SF3A1"/>
</dbReference>
<sequence length="499" mass="56706">MPDTPEGKHADIIYPPLDIKTIVDKTAEHVAKSGDAFQQLIRDKYQGNVKFSFIYPSDPYFAYYDMMVSRHKSGKAASAEDAVIDTDSAAQETSPQEKDEVPEQPDPWQFTTTMPAISAQDLDVIKLTAQFVACNGREFMTALAQREQNNYQFDFLAPTHSLFGYFRKLVDQYTLAYRPTEELRARLSGDIADRYRVLERATARMSWEAYEEGERKKRDEEAEKEKEAFLSIDWHDFVVVGTVEFVEEDAYVELPPPIRLQDLKSMSLEEKHRSVAGDILAPTATAAQKPQSEPEVDATASDEEDVEMDVEMDEDVEEIEAEPRPTVPALALGPMKIRKNYVPSLRRGPQAAEVMLQCQLCEREIPASEFEEHIRVELIDPKWKEQKLVYERKIRDTNLVQEGIDIARYLKQMASHRADIFGSESKGEQEGLDGAEGQKIMWDGYSSTAGQATRRARENMTEEERAIAVRRKKGHLDPRDPSLSIGPQLGPPTAKRHKN</sequence>
<feature type="compositionally biased region" description="Basic and acidic residues" evidence="7">
    <location>
        <begin position="455"/>
        <end position="467"/>
    </location>
</feature>
<keyword evidence="3" id="KW-0747">Spliceosome</keyword>
<evidence type="ECO:0000313" key="9">
    <source>
        <dbReference type="EMBL" id="KAJ1990828.1"/>
    </source>
</evidence>
<reference evidence="9" key="1">
    <citation type="submission" date="2022-07" db="EMBL/GenBank/DDBJ databases">
        <title>Phylogenomic reconstructions and comparative analyses of Kickxellomycotina fungi.</title>
        <authorList>
            <person name="Reynolds N.K."/>
            <person name="Stajich J.E."/>
            <person name="Barry K."/>
            <person name="Grigoriev I.V."/>
            <person name="Crous P."/>
            <person name="Smith M.E."/>
        </authorList>
    </citation>
    <scope>NUCLEOTIDE SEQUENCE</scope>
    <source>
        <strain evidence="9">BCRC 34882</strain>
    </source>
</reference>
<feature type="region of interest" description="Disordered" evidence="7">
    <location>
        <begin position="448"/>
        <end position="499"/>
    </location>
</feature>
<dbReference type="SMART" id="SM00648">
    <property type="entry name" value="SWAP"/>
    <property type="match status" value="2"/>
</dbReference>
<dbReference type="InterPro" id="IPR035967">
    <property type="entry name" value="SWAP/Surp_sf"/>
</dbReference>
<dbReference type="PANTHER" id="PTHR15316:SF1">
    <property type="entry name" value="SPLICING FACTOR 3A SUBUNIT 1"/>
    <property type="match status" value="1"/>
</dbReference>
<keyword evidence="6" id="KW-0539">Nucleus</keyword>
<evidence type="ECO:0000313" key="10">
    <source>
        <dbReference type="Proteomes" id="UP001151295"/>
    </source>
</evidence>
<dbReference type="PROSITE" id="PS50128">
    <property type="entry name" value="SURP"/>
    <property type="match status" value="2"/>
</dbReference>
<organism evidence="9 10">
    <name type="scientific">Coemansia umbellata</name>
    <dbReference type="NCBI Taxonomy" id="1424467"/>
    <lineage>
        <taxon>Eukaryota</taxon>
        <taxon>Fungi</taxon>
        <taxon>Fungi incertae sedis</taxon>
        <taxon>Zoopagomycota</taxon>
        <taxon>Kickxellomycotina</taxon>
        <taxon>Kickxellomycetes</taxon>
        <taxon>Kickxellales</taxon>
        <taxon>Kickxellaceae</taxon>
        <taxon>Coemansia</taxon>
    </lineage>
</organism>
<keyword evidence="4" id="KW-0677">Repeat</keyword>
<accession>A0ABQ8PK25</accession>
<feature type="region of interest" description="Disordered" evidence="7">
    <location>
        <begin position="79"/>
        <end position="106"/>
    </location>
</feature>
<proteinExistence type="predicted"/>
<evidence type="ECO:0000256" key="6">
    <source>
        <dbReference type="ARBA" id="ARBA00023242"/>
    </source>
</evidence>
<feature type="domain" description="SURP motif" evidence="8">
    <location>
        <begin position="22"/>
        <end position="64"/>
    </location>
</feature>
<dbReference type="Proteomes" id="UP001151295">
    <property type="component" value="Unassembled WGS sequence"/>
</dbReference>
<dbReference type="SUPFAM" id="SSF109905">
    <property type="entry name" value="Surp module (SWAP domain)"/>
    <property type="match status" value="2"/>
</dbReference>
<evidence type="ECO:0000256" key="5">
    <source>
        <dbReference type="ARBA" id="ARBA00023187"/>
    </source>
</evidence>
<protein>
    <submittedName>
        <fullName evidence="9">SF3a splicing factor complex subunit</fullName>
    </submittedName>
</protein>
<dbReference type="Pfam" id="PF01805">
    <property type="entry name" value="Surp"/>
    <property type="match status" value="2"/>
</dbReference>
<feature type="compositionally biased region" description="Acidic residues" evidence="7">
    <location>
        <begin position="294"/>
        <end position="305"/>
    </location>
</feature>
<dbReference type="InterPro" id="IPR000061">
    <property type="entry name" value="Surp"/>
</dbReference>
<keyword evidence="5" id="KW-0508">mRNA splicing</keyword>
<dbReference type="InterPro" id="IPR022030">
    <property type="entry name" value="SF3A1_dom"/>
</dbReference>
<keyword evidence="2" id="KW-0507">mRNA processing</keyword>
<evidence type="ECO:0000256" key="4">
    <source>
        <dbReference type="ARBA" id="ARBA00022737"/>
    </source>
</evidence>
<evidence type="ECO:0000256" key="7">
    <source>
        <dbReference type="SAM" id="MobiDB-lite"/>
    </source>
</evidence>
<dbReference type="EMBL" id="JANBQD010000045">
    <property type="protein sequence ID" value="KAJ1990828.1"/>
    <property type="molecule type" value="Genomic_DNA"/>
</dbReference>
<dbReference type="Gene3D" id="1.10.10.790">
    <property type="entry name" value="Surp module"/>
    <property type="match status" value="2"/>
</dbReference>
<feature type="domain" description="SURP motif" evidence="8">
    <location>
        <begin position="124"/>
        <end position="166"/>
    </location>
</feature>
<name>A0ABQ8PK25_9FUNG</name>
<evidence type="ECO:0000256" key="2">
    <source>
        <dbReference type="ARBA" id="ARBA00022664"/>
    </source>
</evidence>
<comment type="subcellular location">
    <subcellularLocation>
        <location evidence="1">Nucleus</location>
    </subcellularLocation>
</comment>
<dbReference type="PANTHER" id="PTHR15316">
    <property type="entry name" value="SPLICEOSOME ASSOCIATED PROTEIN 114/SWAP SPLICING FACTOR-RELATED"/>
    <property type="match status" value="1"/>
</dbReference>
<evidence type="ECO:0000256" key="3">
    <source>
        <dbReference type="ARBA" id="ARBA00022728"/>
    </source>
</evidence>
<evidence type="ECO:0000259" key="8">
    <source>
        <dbReference type="PROSITE" id="PS50128"/>
    </source>
</evidence>
<dbReference type="Pfam" id="PF12230">
    <property type="entry name" value="PRP21_like_P"/>
    <property type="match status" value="1"/>
</dbReference>
<comment type="caution">
    <text evidence="9">The sequence shown here is derived from an EMBL/GenBank/DDBJ whole genome shotgun (WGS) entry which is preliminary data.</text>
</comment>
<feature type="region of interest" description="Disordered" evidence="7">
    <location>
        <begin position="282"/>
        <end position="305"/>
    </location>
</feature>
<evidence type="ECO:0000256" key="1">
    <source>
        <dbReference type="ARBA" id="ARBA00004123"/>
    </source>
</evidence>
<gene>
    <name evidence="9" type="primary">PRP21</name>
    <name evidence="9" type="ORF">EDC05_003808</name>
</gene>